<dbReference type="AlphaFoldDB" id="A0ABD3M7C5"/>
<keyword evidence="2" id="KW-0812">Transmembrane</keyword>
<dbReference type="InterPro" id="IPR052530">
    <property type="entry name" value="NAD(P)H_nitroreductase"/>
</dbReference>
<dbReference type="Proteomes" id="UP001530293">
    <property type="component" value="Unassembled WGS sequence"/>
</dbReference>
<keyword evidence="5" id="KW-1185">Reference proteome</keyword>
<gene>
    <name evidence="4" type="ORF">ACHAWU_000584</name>
</gene>
<comment type="caution">
    <text evidence="4">The sequence shown here is derived from an EMBL/GenBank/DDBJ whole genome shotgun (WGS) entry which is preliminary data.</text>
</comment>
<accession>A0ABD3M7C5</accession>
<feature type="domain" description="Nitroreductase" evidence="3">
    <location>
        <begin position="63"/>
        <end position="194"/>
    </location>
</feature>
<dbReference type="SUPFAM" id="SSF55469">
    <property type="entry name" value="FMN-dependent nitroreductase-like"/>
    <property type="match status" value="1"/>
</dbReference>
<evidence type="ECO:0000259" key="3">
    <source>
        <dbReference type="Pfam" id="PF00881"/>
    </source>
</evidence>
<evidence type="ECO:0000256" key="2">
    <source>
        <dbReference type="SAM" id="Phobius"/>
    </source>
</evidence>
<keyword evidence="2" id="KW-0472">Membrane</keyword>
<dbReference type="EMBL" id="JALLBG020000195">
    <property type="protein sequence ID" value="KAL3759961.1"/>
    <property type="molecule type" value="Genomic_DNA"/>
</dbReference>
<feature type="transmembrane region" description="Helical" evidence="2">
    <location>
        <begin position="6"/>
        <end position="27"/>
    </location>
</feature>
<keyword evidence="2" id="KW-1133">Transmembrane helix</keyword>
<name>A0ABD3M7C5_9STRA</name>
<evidence type="ECO:0000313" key="5">
    <source>
        <dbReference type="Proteomes" id="UP001530293"/>
    </source>
</evidence>
<dbReference type="PANTHER" id="PTHR43821:SF1">
    <property type="entry name" value="NAD(P)H NITROREDUCTASE YDJA-RELATED"/>
    <property type="match status" value="1"/>
</dbReference>
<evidence type="ECO:0000256" key="1">
    <source>
        <dbReference type="SAM" id="MobiDB-lite"/>
    </source>
</evidence>
<organism evidence="4 5">
    <name type="scientific">Discostella pseudostelligera</name>
    <dbReference type="NCBI Taxonomy" id="259834"/>
    <lineage>
        <taxon>Eukaryota</taxon>
        <taxon>Sar</taxon>
        <taxon>Stramenopiles</taxon>
        <taxon>Ochrophyta</taxon>
        <taxon>Bacillariophyta</taxon>
        <taxon>Coscinodiscophyceae</taxon>
        <taxon>Thalassiosirophycidae</taxon>
        <taxon>Stephanodiscales</taxon>
        <taxon>Stephanodiscaceae</taxon>
        <taxon>Discostella</taxon>
    </lineage>
</organism>
<evidence type="ECO:0000313" key="4">
    <source>
        <dbReference type="EMBL" id="KAL3759961.1"/>
    </source>
</evidence>
<dbReference type="InterPro" id="IPR029479">
    <property type="entry name" value="Nitroreductase"/>
</dbReference>
<sequence>MDDQNSTQSISVAIASFIGTIIMGRLITRRDNTASSSSSSYAKETPTSFLPTPTQALTLVQCRRSIFPKQYSGKSIPRSIVNDMIEAARWAPSHKLTESWRFVVFESLDAKMEVANLLTELYVSSQKLKGKPIVQAKIDKKPKSAKLSSHIIAICVADKGSNPFVEEISSVSMAVQNMHLMATAHGVGAYWSSGGVHGPNSPSKTCVIENPIELTQFLVQHLPNKDETIVCLGWMYIGDYYGDAEEGSGPENNDRTTKKWPSGRRSPIEERVAWV</sequence>
<proteinExistence type="predicted"/>
<reference evidence="4 5" key="1">
    <citation type="submission" date="2024-10" db="EMBL/GenBank/DDBJ databases">
        <title>Updated reference genomes for cyclostephanoid diatoms.</title>
        <authorList>
            <person name="Roberts W.R."/>
            <person name="Alverson A.J."/>
        </authorList>
    </citation>
    <scope>NUCLEOTIDE SEQUENCE [LARGE SCALE GENOMIC DNA]</scope>
    <source>
        <strain evidence="4 5">AJA232-27</strain>
    </source>
</reference>
<dbReference type="InterPro" id="IPR000415">
    <property type="entry name" value="Nitroreductase-like"/>
</dbReference>
<dbReference type="Gene3D" id="3.40.109.10">
    <property type="entry name" value="NADH Oxidase"/>
    <property type="match status" value="1"/>
</dbReference>
<feature type="region of interest" description="Disordered" evidence="1">
    <location>
        <begin position="245"/>
        <end position="275"/>
    </location>
</feature>
<dbReference type="Pfam" id="PF00881">
    <property type="entry name" value="Nitroreductase"/>
    <property type="match status" value="1"/>
</dbReference>
<dbReference type="PANTHER" id="PTHR43821">
    <property type="entry name" value="NAD(P)H NITROREDUCTASE YDJA-RELATED"/>
    <property type="match status" value="1"/>
</dbReference>
<feature type="compositionally biased region" description="Basic and acidic residues" evidence="1">
    <location>
        <begin position="266"/>
        <end position="275"/>
    </location>
</feature>
<protein>
    <recommendedName>
        <fullName evidence="3">Nitroreductase domain-containing protein</fullName>
    </recommendedName>
</protein>